<feature type="signal peptide" evidence="2">
    <location>
        <begin position="1"/>
        <end position="38"/>
    </location>
</feature>
<dbReference type="PATRIC" id="fig|285.49.peg.4864"/>
<evidence type="ECO:0000313" key="4">
    <source>
        <dbReference type="EMBL" id="KOC30339.1"/>
    </source>
</evidence>
<organism evidence="3 5">
    <name type="scientific">Comamonas testosteroni</name>
    <name type="common">Pseudomonas testosteroni</name>
    <dbReference type="NCBI Taxonomy" id="285"/>
    <lineage>
        <taxon>Bacteria</taxon>
        <taxon>Pseudomonadati</taxon>
        <taxon>Pseudomonadota</taxon>
        <taxon>Betaproteobacteria</taxon>
        <taxon>Burkholderiales</taxon>
        <taxon>Comamonadaceae</taxon>
        <taxon>Comamonas</taxon>
    </lineage>
</organism>
<dbReference type="InterPro" id="IPR042100">
    <property type="entry name" value="Bug_dom1"/>
</dbReference>
<dbReference type="PANTHER" id="PTHR42928">
    <property type="entry name" value="TRICARBOXYLATE-BINDING PROTEIN"/>
    <property type="match status" value="1"/>
</dbReference>
<dbReference type="CDD" id="cd07012">
    <property type="entry name" value="PBP2_Bug_TTT"/>
    <property type="match status" value="1"/>
</dbReference>
<sequence length="338" mass="35655">METPITQRPSSHKPLRALITRGWASLGMALCLAPAAQAQTWPDRPIRLIVNFAPGGAADVMGRAISPAMSQVLGQSVVVDNKPGANGNIGISETVRSAKDGYTLLLSSGGGISINPLIYSKLAFNPEKDLIPVAAVARVHVFLETNPSLPVSNVQDFIKHLQANPGKLSYGSPGPGSSPHLAGEMFKRAAKVDASHIPYKGAGPALTDVLSGQLQYWFDPGPGLKQVEAGKLKLLAIGSPHRSPLYPKVPTLAESGLPGFDADTLFGVYAPAGTPASVVDAVRASVIKALEQKNVVDVIQGLGATPEPRMSRQDFVDHHAKERARFAPLIKEIGLKVD</sequence>
<comment type="similarity">
    <text evidence="1">Belongs to the UPF0065 (bug) family.</text>
</comment>
<dbReference type="Gene3D" id="3.40.190.10">
    <property type="entry name" value="Periplasmic binding protein-like II"/>
    <property type="match status" value="1"/>
</dbReference>
<reference evidence="4" key="3">
    <citation type="submission" date="2014-06" db="EMBL/GenBank/DDBJ databases">
        <title>Three species of the Botryosphaeriales overlap on five unrelated trees in China, with a novel species.</title>
        <authorList>
            <person name="Tian C."/>
            <person name="Fan X."/>
        </authorList>
    </citation>
    <scope>NUCLEOTIDE SEQUENCE</scope>
    <source>
        <strain evidence="4">WDL7</strain>
    </source>
</reference>
<evidence type="ECO:0000313" key="3">
    <source>
        <dbReference type="EMBL" id="KGH27175.1"/>
    </source>
</evidence>
<dbReference type="PANTHER" id="PTHR42928:SF5">
    <property type="entry name" value="BLR1237 PROTEIN"/>
    <property type="match status" value="1"/>
</dbReference>
<dbReference type="EMBL" id="JNVD01000006">
    <property type="protein sequence ID" value="KOC30339.1"/>
    <property type="molecule type" value="Genomic_DNA"/>
</dbReference>
<evidence type="ECO:0000313" key="6">
    <source>
        <dbReference type="Proteomes" id="UP000037442"/>
    </source>
</evidence>
<dbReference type="Proteomes" id="UP000029553">
    <property type="component" value="Unassembled WGS sequence"/>
</dbReference>
<dbReference type="Proteomes" id="UP000037442">
    <property type="component" value="Unassembled WGS sequence"/>
</dbReference>
<dbReference type="Gene3D" id="3.40.190.150">
    <property type="entry name" value="Bordetella uptake gene, domain 1"/>
    <property type="match status" value="1"/>
</dbReference>
<feature type="chain" id="PRO_5009039960" evidence="2">
    <location>
        <begin position="39"/>
        <end position="338"/>
    </location>
</feature>
<name>A0A096GPQ9_COMTE</name>
<accession>A0A096GPQ9</accession>
<protein>
    <submittedName>
        <fullName evidence="3">ABC transporter substrate-binding protein</fullName>
    </submittedName>
</protein>
<dbReference type="InterPro" id="IPR005064">
    <property type="entry name" value="BUG"/>
</dbReference>
<dbReference type="SUPFAM" id="SSF53850">
    <property type="entry name" value="Periplasmic binding protein-like II"/>
    <property type="match status" value="1"/>
</dbReference>
<evidence type="ECO:0000256" key="1">
    <source>
        <dbReference type="ARBA" id="ARBA00006987"/>
    </source>
</evidence>
<reference evidence="6" key="2">
    <citation type="submission" date="2014-06" db="EMBL/GenBank/DDBJ databases">
        <title>Draft genome sequence of C. testosteroni WDL7.</title>
        <authorList>
            <person name="Wu Y."/>
            <person name="Seshan H."/>
            <person name="Arumugam K."/>
        </authorList>
    </citation>
    <scope>NUCLEOTIDE SEQUENCE [LARGE SCALE GENOMIC DNA]</scope>
    <source>
        <strain evidence="6">WDL7</strain>
    </source>
</reference>
<keyword evidence="2" id="KW-0732">Signal</keyword>
<evidence type="ECO:0000313" key="5">
    <source>
        <dbReference type="Proteomes" id="UP000029553"/>
    </source>
</evidence>
<proteinExistence type="inferred from homology"/>
<dbReference type="AlphaFoldDB" id="A0A096GPQ9"/>
<dbReference type="EMBL" id="AWOR01000063">
    <property type="protein sequence ID" value="KGH27175.1"/>
    <property type="molecule type" value="Genomic_DNA"/>
</dbReference>
<dbReference type="RefSeq" id="WP_034372608.1">
    <property type="nucleotide sequence ID" value="NZ_AWOR01000063.1"/>
</dbReference>
<evidence type="ECO:0000256" key="2">
    <source>
        <dbReference type="SAM" id="SignalP"/>
    </source>
</evidence>
<comment type="caution">
    <text evidence="3">The sequence shown here is derived from an EMBL/GenBank/DDBJ whole genome shotgun (WGS) entry which is preliminary data.</text>
</comment>
<reference evidence="3 5" key="1">
    <citation type="submission" date="2013-09" db="EMBL/GenBank/DDBJ databases">
        <title>High correlation between genotypes and phenotypes of environmental bacteria Comamonas testosteroni strains.</title>
        <authorList>
            <person name="Liu L."/>
            <person name="Zhu W."/>
            <person name="Xia X."/>
            <person name="Xu B."/>
            <person name="Luo M."/>
            <person name="Wang G."/>
        </authorList>
    </citation>
    <scope>NUCLEOTIDE SEQUENCE [LARGE SCALE GENOMIC DNA]</scope>
    <source>
        <strain evidence="3 5">JL40</strain>
    </source>
</reference>
<gene>
    <name evidence="4" type="ORF">GL58_23460</name>
    <name evidence="3" type="ORF">P353_19020</name>
</gene>
<dbReference type="Pfam" id="PF03401">
    <property type="entry name" value="TctC"/>
    <property type="match status" value="1"/>
</dbReference>
<dbReference type="PIRSF" id="PIRSF017082">
    <property type="entry name" value="YflP"/>
    <property type="match status" value="1"/>
</dbReference>